<name>A0AAW7M1U0_9MICO</name>
<protein>
    <submittedName>
        <fullName evidence="2">Phospholipase D family protein</fullName>
    </submittedName>
</protein>
<sequence length="609" mass="65167">MTLTPETRVLLTDALRPPAGFGVDVAVGTTYSMDLTALLLAPLSFALEDRLSGEDLDGADPVRLLEAVRRYADRTTVFCQAGGIHVPPNYRSILTFVEESVREVAAPRAGAIFHPKTWALRFVDESGERYLHRVLILSRNITFDRSWDTALVLDEAPDGNIDAAPMADFVSALPWLGLRPLDSEREAAIASLAGSLRAAALAAPAPFTGGELIPIGVTGDRVWPFPESAQKILAISPFLTTGGVAALSSISTKRTLITRQESLDLLGADAFKGWETNVLQRLAEIEAGADPGDAESATSEVVGTSEGLHAKTFVVDLLGGTSQVITGSANLTSARWGNNVEFDALLYGPTRECGVDRVLVGSDEAPGLIRMLEAASAVGSDPVDDPQIVSTYAIEAFHRSLAEGGMTLQVRRHGDGRVDATLTTQLATEPPGICSIWPISVPRDGHSRALSTQISWDLAEENVTPFIAVETTAGAGDDRVVRRCVLKAELTGDVRDRRKNAVATVLRNQQDVLRYLIFLLGDPAYDALLAELAGAESWGSWGDAPRGVSVDVALFEPLVRAVGRDDAALARIAGAVDELRQVDGAQGLIPAGFDELWEVVWSVHQERRA</sequence>
<dbReference type="EMBL" id="JAUHPX010000002">
    <property type="protein sequence ID" value="MDN4487479.1"/>
    <property type="molecule type" value="Genomic_DNA"/>
</dbReference>
<dbReference type="Gene3D" id="3.30.870.10">
    <property type="entry name" value="Endonuclease Chain A"/>
    <property type="match status" value="1"/>
</dbReference>
<dbReference type="RefSeq" id="WP_301118539.1">
    <property type="nucleotide sequence ID" value="NZ_JAUHPX010000002.1"/>
</dbReference>
<proteinExistence type="predicted"/>
<dbReference type="AlphaFoldDB" id="A0AAW7M1U0"/>
<dbReference type="CDD" id="cd09176">
    <property type="entry name" value="PLDc_unchar6"/>
    <property type="match status" value="1"/>
</dbReference>
<evidence type="ECO:0000313" key="3">
    <source>
        <dbReference type="Proteomes" id="UP001172737"/>
    </source>
</evidence>
<dbReference type="GO" id="GO:0003824">
    <property type="term" value="F:catalytic activity"/>
    <property type="evidence" value="ECO:0007669"/>
    <property type="project" value="InterPro"/>
</dbReference>
<dbReference type="SUPFAM" id="SSF56024">
    <property type="entry name" value="Phospholipase D/nuclease"/>
    <property type="match status" value="1"/>
</dbReference>
<evidence type="ECO:0000313" key="2">
    <source>
        <dbReference type="EMBL" id="MDN4487479.1"/>
    </source>
</evidence>
<gene>
    <name evidence="2" type="ORF">QQX10_04760</name>
</gene>
<keyword evidence="3" id="KW-1185">Reference proteome</keyword>
<reference evidence="2" key="1">
    <citation type="submission" date="2023-06" db="EMBL/GenBank/DDBJ databases">
        <title>Sysu t00039.</title>
        <authorList>
            <person name="Gao L."/>
            <person name="Fang B.-Z."/>
            <person name="Li W.-J."/>
        </authorList>
    </citation>
    <scope>NUCLEOTIDE SEQUENCE</scope>
    <source>
        <strain evidence="2">SYSU T00039</strain>
    </source>
</reference>
<organism evidence="2 3">
    <name type="scientific">Demequina lignilytica</name>
    <dbReference type="NCBI Taxonomy" id="3051663"/>
    <lineage>
        <taxon>Bacteria</taxon>
        <taxon>Bacillati</taxon>
        <taxon>Actinomycetota</taxon>
        <taxon>Actinomycetes</taxon>
        <taxon>Micrococcales</taxon>
        <taxon>Demequinaceae</taxon>
        <taxon>Demequina</taxon>
    </lineage>
</organism>
<evidence type="ECO:0000259" key="1">
    <source>
        <dbReference type="PROSITE" id="PS50035"/>
    </source>
</evidence>
<accession>A0AAW7M1U0</accession>
<dbReference type="PROSITE" id="PS50035">
    <property type="entry name" value="PLD"/>
    <property type="match status" value="1"/>
</dbReference>
<dbReference type="Proteomes" id="UP001172737">
    <property type="component" value="Unassembled WGS sequence"/>
</dbReference>
<dbReference type="GO" id="GO:0006793">
    <property type="term" value="P:phosphorus metabolic process"/>
    <property type="evidence" value="ECO:0007669"/>
    <property type="project" value="UniProtKB-ARBA"/>
</dbReference>
<dbReference type="InterPro" id="IPR001736">
    <property type="entry name" value="PLipase_D/transphosphatidylase"/>
</dbReference>
<comment type="caution">
    <text evidence="2">The sequence shown here is derived from an EMBL/GenBank/DDBJ whole genome shotgun (WGS) entry which is preliminary data.</text>
</comment>
<feature type="domain" description="PLD phosphodiesterase" evidence="1">
    <location>
        <begin position="304"/>
        <end position="335"/>
    </location>
</feature>
<dbReference type="InterPro" id="IPR059166">
    <property type="entry name" value="PLD-like_cat"/>
</dbReference>